<gene>
    <name evidence="2" type="ORF">GWI71_10570</name>
</gene>
<keyword evidence="1" id="KW-0175">Coiled coil</keyword>
<evidence type="ECO:0000256" key="1">
    <source>
        <dbReference type="SAM" id="Coils"/>
    </source>
</evidence>
<protein>
    <submittedName>
        <fullName evidence="2">Uncharacterized protein</fullName>
    </submittedName>
</protein>
<feature type="coiled-coil region" evidence="1">
    <location>
        <begin position="29"/>
        <end position="63"/>
    </location>
</feature>
<dbReference type="Proteomes" id="UP000541347">
    <property type="component" value="Unassembled WGS sequence"/>
</dbReference>
<dbReference type="EMBL" id="JAABLP010000002">
    <property type="protein sequence ID" value="NBN64123.1"/>
    <property type="molecule type" value="Genomic_DNA"/>
</dbReference>
<evidence type="ECO:0000313" key="2">
    <source>
        <dbReference type="EMBL" id="NBN64123.1"/>
    </source>
</evidence>
<accession>A0ABW9ZJA5</accession>
<sequence length="846" mass="92106">MSSKKCIAAITEAARGILTDEEIDAVFTKAQTIRKRLEAEGKLDNLNQRVAEAMEREAEKTKIAAALQRRHAAMNALVRERAMNQLDRLMAGGIPAEKALLAMLEGSQRAVEGARKSVYATRQAYETRFLGGLVAELETETPYVKRLANDKAFNDDVVREMTELKEGGRPGVTGNADAVKVAQIFARHAEASRVELNRLGAAIGKLDGWGGPHRHDPLKIARVSEDDWLAAIKPRLDFDRTFDGADPSEYDDILRSIYKTIVTGQGEGINAQRTGEFVGPANLAKSLAKSRVLHFRDADAWIAYNDEFGSGTLLAGMVSHQQRAAAHAAQMEVFGPNPELMLDSLADTLREKLRNDPTLPNATKEARIRELNFGRGGGSQTRLAQAFLEMQGLTMSPVNITAAQIGQGIRAQQMLAKLGGAVVTAVPSDTMTVALASQFRGGGFLRGLTAAMDQLLQGHGRGAAGRREITFLLGEGFDGLIANFASPHFANDGMPGKITTITNAFFKYSGLTGWTDRIRGAAGRIISAEMGMRAASRYDQLPEAYRHVLKLQGITPEKWDVIRQVDFRADNGTRYITPDLVRKLPDDALMPLIADRMAAYIGKNPAAAQARYLDDARRELELDLARFFADETNYGVIETDAASRRWAVRGTRPGTFAGEALRFVMQFKGFPLAFTQRVGGRALLGGRNRQATAIHVGTIMAALTAAGYMSQVASDTLKGRWPPRDPSDPEVVAAAMLRGGALGIYGDFLFGQVNRFGNTTLETAAGPAAATAAQIGNVFRAAMRGEASAGEALNLALNNTPFLNLWYARPAAEALFLSSVKEWASPGYRRRTEQRLREDYGQELLY</sequence>
<evidence type="ECO:0000313" key="3">
    <source>
        <dbReference type="Proteomes" id="UP000541347"/>
    </source>
</evidence>
<name>A0ABW9ZJA5_9HYPH</name>
<organism evidence="2 3">
    <name type="scientific">Pannonibacter tanglangensis</name>
    <dbReference type="NCBI Taxonomy" id="2750084"/>
    <lineage>
        <taxon>Bacteria</taxon>
        <taxon>Pseudomonadati</taxon>
        <taxon>Pseudomonadota</taxon>
        <taxon>Alphaproteobacteria</taxon>
        <taxon>Hyphomicrobiales</taxon>
        <taxon>Stappiaceae</taxon>
        <taxon>Pannonibacter</taxon>
    </lineage>
</organism>
<reference evidence="2 3" key="1">
    <citation type="submission" date="2020-01" db="EMBL/GenBank/DDBJ databases">
        <authorList>
            <person name="Peng S.Y."/>
            <person name="Li J."/>
            <person name="Wang M."/>
            <person name="Wang L."/>
            <person name="Wang C.Q."/>
            <person name="Wang J.R."/>
        </authorList>
    </citation>
    <scope>NUCLEOTIDE SEQUENCE [LARGE SCALE GENOMIC DNA]</scope>
    <source>
        <strain evidence="2 3">XCT-34</strain>
    </source>
</reference>
<proteinExistence type="predicted"/>
<keyword evidence="3" id="KW-1185">Reference proteome</keyword>
<dbReference type="RefSeq" id="WP_161676060.1">
    <property type="nucleotide sequence ID" value="NZ_JAABLP010000002.1"/>
</dbReference>
<comment type="caution">
    <text evidence="2">The sequence shown here is derived from an EMBL/GenBank/DDBJ whole genome shotgun (WGS) entry which is preliminary data.</text>
</comment>